<dbReference type="CDD" id="cd03875">
    <property type="entry name" value="M28_Fxna_like"/>
    <property type="match status" value="1"/>
</dbReference>
<feature type="transmembrane region" description="Helical" evidence="15">
    <location>
        <begin position="515"/>
        <end position="532"/>
    </location>
</feature>
<dbReference type="InterPro" id="IPR048024">
    <property type="entry name" value="Fxna-like_M28_dom"/>
</dbReference>
<protein>
    <recommendedName>
        <fullName evidence="14">FXNA-like protease</fullName>
    </recommendedName>
</protein>
<evidence type="ECO:0000256" key="5">
    <source>
        <dbReference type="ARBA" id="ARBA00022692"/>
    </source>
</evidence>
<evidence type="ECO:0000256" key="10">
    <source>
        <dbReference type="ARBA" id="ARBA00022989"/>
    </source>
</evidence>
<evidence type="ECO:0000256" key="3">
    <source>
        <dbReference type="ARBA" id="ARBA00010918"/>
    </source>
</evidence>
<keyword evidence="11" id="KW-0482">Metalloprotease</keyword>
<dbReference type="GO" id="GO:0006508">
    <property type="term" value="P:proteolysis"/>
    <property type="evidence" value="ECO:0007669"/>
    <property type="project" value="UniProtKB-KW"/>
</dbReference>
<evidence type="ECO:0000256" key="15">
    <source>
        <dbReference type="SAM" id="Phobius"/>
    </source>
</evidence>
<evidence type="ECO:0000256" key="13">
    <source>
        <dbReference type="ARBA" id="ARBA00023180"/>
    </source>
</evidence>
<dbReference type="Pfam" id="PF22248">
    <property type="entry name" value="ERMP1_C"/>
    <property type="match status" value="1"/>
</dbReference>
<evidence type="ECO:0000313" key="20">
    <source>
        <dbReference type="Proteomes" id="UP000789390"/>
    </source>
</evidence>
<gene>
    <name evidence="19" type="ORF">DGAL_LOCUS13861</name>
</gene>
<dbReference type="InterPro" id="IPR053973">
    <property type="entry name" value="ERMP1-like_C"/>
</dbReference>
<keyword evidence="4" id="KW-0645">Protease</keyword>
<evidence type="ECO:0000256" key="2">
    <source>
        <dbReference type="ARBA" id="ARBA00004477"/>
    </source>
</evidence>
<feature type="transmembrane region" description="Helical" evidence="15">
    <location>
        <begin position="538"/>
        <end position="554"/>
    </location>
</feature>
<evidence type="ECO:0000259" key="18">
    <source>
        <dbReference type="Pfam" id="PF22249"/>
    </source>
</evidence>
<feature type="transmembrane region" description="Helical" evidence="15">
    <location>
        <begin position="608"/>
        <end position="626"/>
    </location>
</feature>
<evidence type="ECO:0000259" key="16">
    <source>
        <dbReference type="Pfam" id="PF04389"/>
    </source>
</evidence>
<evidence type="ECO:0000256" key="4">
    <source>
        <dbReference type="ARBA" id="ARBA00022670"/>
    </source>
</evidence>
<keyword evidence="20" id="KW-1185">Reference proteome</keyword>
<dbReference type="Gene3D" id="3.40.630.10">
    <property type="entry name" value="Zn peptidases"/>
    <property type="match status" value="1"/>
</dbReference>
<dbReference type="InterPro" id="IPR045175">
    <property type="entry name" value="M28_fam"/>
</dbReference>
<evidence type="ECO:0000256" key="12">
    <source>
        <dbReference type="ARBA" id="ARBA00023136"/>
    </source>
</evidence>
<organism evidence="19 20">
    <name type="scientific">Daphnia galeata</name>
    <dbReference type="NCBI Taxonomy" id="27404"/>
    <lineage>
        <taxon>Eukaryota</taxon>
        <taxon>Metazoa</taxon>
        <taxon>Ecdysozoa</taxon>
        <taxon>Arthropoda</taxon>
        <taxon>Crustacea</taxon>
        <taxon>Branchiopoda</taxon>
        <taxon>Diplostraca</taxon>
        <taxon>Cladocera</taxon>
        <taxon>Anomopoda</taxon>
        <taxon>Daphniidae</taxon>
        <taxon>Daphnia</taxon>
    </lineage>
</organism>
<evidence type="ECO:0000259" key="17">
    <source>
        <dbReference type="Pfam" id="PF22248"/>
    </source>
</evidence>
<reference evidence="19" key="1">
    <citation type="submission" date="2021-11" db="EMBL/GenBank/DDBJ databases">
        <authorList>
            <person name="Schell T."/>
        </authorList>
    </citation>
    <scope>NUCLEOTIDE SEQUENCE</scope>
    <source>
        <strain evidence="19">M5</strain>
    </source>
</reference>
<feature type="transmembrane region" description="Helical" evidence="15">
    <location>
        <begin position="436"/>
        <end position="458"/>
    </location>
</feature>
<dbReference type="Pfam" id="PF04389">
    <property type="entry name" value="Peptidase_M28"/>
    <property type="match status" value="1"/>
</dbReference>
<feature type="transmembrane region" description="Helical" evidence="15">
    <location>
        <begin position="638"/>
        <end position="660"/>
    </location>
</feature>
<keyword evidence="8" id="KW-0256">Endoplasmic reticulum</keyword>
<comment type="subcellular location">
    <subcellularLocation>
        <location evidence="2">Endoplasmic reticulum membrane</location>
        <topology evidence="2">Multi-pass membrane protein</topology>
    </subcellularLocation>
</comment>
<dbReference type="SUPFAM" id="SSF53187">
    <property type="entry name" value="Zn-dependent exopeptidases"/>
    <property type="match status" value="1"/>
</dbReference>
<dbReference type="InterPro" id="IPR007484">
    <property type="entry name" value="Peptidase_M28"/>
</dbReference>
<keyword evidence="10 15" id="KW-1133">Transmembrane helix</keyword>
<keyword evidence="7" id="KW-0378">Hydrolase</keyword>
<keyword evidence="9" id="KW-0862">Zinc</keyword>
<evidence type="ECO:0000256" key="6">
    <source>
        <dbReference type="ARBA" id="ARBA00022723"/>
    </source>
</evidence>
<feature type="transmembrane region" description="Helical" evidence="15">
    <location>
        <begin position="566"/>
        <end position="596"/>
    </location>
</feature>
<dbReference type="Pfam" id="PF22249">
    <property type="entry name" value="ERMP1-TM"/>
    <property type="match status" value="1"/>
</dbReference>
<evidence type="ECO:0000256" key="8">
    <source>
        <dbReference type="ARBA" id="ARBA00022824"/>
    </source>
</evidence>
<evidence type="ECO:0000313" key="19">
    <source>
        <dbReference type="EMBL" id="CAH0110298.1"/>
    </source>
</evidence>
<dbReference type="PANTHER" id="PTHR12147">
    <property type="entry name" value="METALLOPEPTIDASE M28 FAMILY MEMBER"/>
    <property type="match status" value="1"/>
</dbReference>
<evidence type="ECO:0000256" key="14">
    <source>
        <dbReference type="ARBA" id="ARBA00078796"/>
    </source>
</evidence>
<dbReference type="GO" id="GO:0008235">
    <property type="term" value="F:metalloexopeptidase activity"/>
    <property type="evidence" value="ECO:0007669"/>
    <property type="project" value="InterPro"/>
</dbReference>
<keyword evidence="12 15" id="KW-0472">Membrane</keyword>
<dbReference type="GO" id="GO:0005789">
    <property type="term" value="C:endoplasmic reticulum membrane"/>
    <property type="evidence" value="ECO:0007669"/>
    <property type="project" value="UniProtKB-SubCell"/>
</dbReference>
<feature type="transmembrane region" description="Helical" evidence="15">
    <location>
        <begin position="45"/>
        <end position="66"/>
    </location>
</feature>
<feature type="transmembrane region" description="Helical" evidence="15">
    <location>
        <begin position="385"/>
        <end position="411"/>
    </location>
</feature>
<evidence type="ECO:0000256" key="9">
    <source>
        <dbReference type="ARBA" id="ARBA00022833"/>
    </source>
</evidence>
<proteinExistence type="inferred from homology"/>
<dbReference type="AlphaFoldDB" id="A0A8J2S0D8"/>
<evidence type="ECO:0000256" key="7">
    <source>
        <dbReference type="ARBA" id="ARBA00022801"/>
    </source>
</evidence>
<dbReference type="InterPro" id="IPR053974">
    <property type="entry name" value="ERMP1_1-A_TM"/>
</dbReference>
<dbReference type="PANTHER" id="PTHR12147:SF22">
    <property type="entry name" value="ENDOPLASMIC RETICULUM METALLOPEPTIDASE 1"/>
    <property type="match status" value="1"/>
</dbReference>
<feature type="domain" description="Peptidase M28" evidence="16">
    <location>
        <begin position="166"/>
        <end position="362"/>
    </location>
</feature>
<dbReference type="EMBL" id="CAKKLH010000302">
    <property type="protein sequence ID" value="CAH0110298.1"/>
    <property type="molecule type" value="Genomic_DNA"/>
</dbReference>
<comment type="cofactor">
    <cofactor evidence="1">
        <name>Zn(2+)</name>
        <dbReference type="ChEBI" id="CHEBI:29105"/>
    </cofactor>
</comment>
<evidence type="ECO:0000256" key="11">
    <source>
        <dbReference type="ARBA" id="ARBA00023049"/>
    </source>
</evidence>
<name>A0A8J2S0D8_9CRUS</name>
<sequence length="905" mass="100929">MQCLFFKMQEANIRKRGKLASDLSPFGSAVGITDRNDYNQSWKFPLLRSLISLAFGFIVLMGISMLSDHYLPNPILLKDSSSHPGAFIGERAYKHLERLTSIGPRVAGSYENEIRTVDLLMREIGFIKQFAHPAHKITMDLQKASGVLTPLGQGLDHNTVYHSLSNVIVKIEDRNSTGAEEALLINAHFDSVRGSPGASDNGVSVAVALEVLEVLSRGREPTKHPVIFLFNGAEEKGMLGAHGFITQHMWAKQIGAFVNLDACGAGGREIVFQAGPGNSWLIKAYAAAAPYPLANIVGQEIFDAKLVPSDTDFKIFRDFGKIPGLDLAYFKNGYVYHTKYDDIQHVSLSSVQRAGDNLLALVSNLAMSDWPSVRDSSDIVIFFDYLGLFMITFSNLSWHLLNITLISLAFYQSINWVTIQDADSPSGRIGTVCKQVVFSCLAGVFQMLGAFFTAWLVVGVMTLTGSTMSWYSLPHVLMGLYGLPSLGMALFIFLQVSAAQERALKSSFLMERVQFEGAKLNLTLIVLLTYMYGIRSNVLLLLWLASAIFGRWFLDKLYQRKSIDGGWLLLHFISFAVPILQTLYLSDSVIALLVPISGRNGIHSNPDLLVAMVTVAFGLLITAFIFPLASLVRHARRILYLLMAGHLLVALGVIFTPLGFPYSAGLVEVKPQRVQILVDGLIHVERTFYESNGLVRRRESGYWLFGWDHNIKPELLAPLEPKEGVKLVDESHCHTLPYCGLPYYFPSLKRIRSSYWAPAPQPLIYHPAKIQLIDQKLAGIDKRSLTFTLTGPDHMSLLIWPVKGVELVGWSASKEIPLADSFYTERPLYFVTYFYGVQPDVPYELTVTLKVPPSLSGKQVLEMAVTSHILHGHESIENEFANTLKKFPPWMYAHGWTATYSHWFF</sequence>
<keyword evidence="5 15" id="KW-0812">Transmembrane</keyword>
<keyword evidence="6" id="KW-0479">Metal-binding</keyword>
<evidence type="ECO:0000256" key="1">
    <source>
        <dbReference type="ARBA" id="ARBA00001947"/>
    </source>
</evidence>
<dbReference type="OrthoDB" id="76293at2759"/>
<comment type="caution">
    <text evidence="19">The sequence shown here is derived from an EMBL/GenBank/DDBJ whole genome shotgun (WGS) entry which is preliminary data.</text>
</comment>
<comment type="similarity">
    <text evidence="3">Belongs to the peptidase M28 family.</text>
</comment>
<keyword evidence="13" id="KW-0325">Glycoprotein</keyword>
<dbReference type="Proteomes" id="UP000789390">
    <property type="component" value="Unassembled WGS sequence"/>
</dbReference>
<dbReference type="FunFam" id="3.40.630.10:FF:000008">
    <property type="entry name" value="Endoplasmic reticulum metallopeptidase 1"/>
    <property type="match status" value="1"/>
</dbReference>
<dbReference type="GO" id="GO:0046872">
    <property type="term" value="F:metal ion binding"/>
    <property type="evidence" value="ECO:0007669"/>
    <property type="project" value="UniProtKB-KW"/>
</dbReference>
<feature type="domain" description="Endoplasmic reticulum metallopeptidase 1/1-A TM" evidence="18">
    <location>
        <begin position="435"/>
        <end position="645"/>
    </location>
</feature>
<accession>A0A8J2S0D8</accession>
<feature type="transmembrane region" description="Helical" evidence="15">
    <location>
        <begin position="470"/>
        <end position="494"/>
    </location>
</feature>
<feature type="domain" description="Endoplasmic reticulum metallopeptidase 1-like C-terminal" evidence="17">
    <location>
        <begin position="671"/>
        <end position="903"/>
    </location>
</feature>